<proteinExistence type="predicted"/>
<sequence>MNTTVRQLCCQGCGASLPVTEGIRFLTCNYCNARLEVVQDQATTHTRLLEGIEQRTKKIERDVEAIRIQGELKHLDEAWAKYEARVDPRDQHGRRTEPAGGIIVIGLIGVVVGIALLFSEVWWLGVFLAPAAAWFMVKAFRWEMNRARIFQGMRLQYEMRRKMLIQQKNGGR</sequence>
<organism evidence="2 3">
    <name type="scientific">Luteolibacter arcticus</name>
    <dbReference type="NCBI Taxonomy" id="1581411"/>
    <lineage>
        <taxon>Bacteria</taxon>
        <taxon>Pseudomonadati</taxon>
        <taxon>Verrucomicrobiota</taxon>
        <taxon>Verrucomicrobiia</taxon>
        <taxon>Verrucomicrobiales</taxon>
        <taxon>Verrucomicrobiaceae</taxon>
        <taxon>Luteolibacter</taxon>
    </lineage>
</organism>
<reference evidence="2 3" key="1">
    <citation type="submission" date="2022-10" db="EMBL/GenBank/DDBJ databases">
        <title>Luteolibacter arcticus strain CCTCC AB 2014275, whole genome shotgun sequencing project.</title>
        <authorList>
            <person name="Zhao G."/>
            <person name="Shen L."/>
        </authorList>
    </citation>
    <scope>NUCLEOTIDE SEQUENCE [LARGE SCALE GENOMIC DNA]</scope>
    <source>
        <strain evidence="2 3">CCTCC AB 2014275</strain>
    </source>
</reference>
<dbReference type="Proteomes" id="UP001320876">
    <property type="component" value="Unassembled WGS sequence"/>
</dbReference>
<feature type="transmembrane region" description="Helical" evidence="1">
    <location>
        <begin position="99"/>
        <end position="116"/>
    </location>
</feature>
<comment type="caution">
    <text evidence="2">The sequence shown here is derived from an EMBL/GenBank/DDBJ whole genome shotgun (WGS) entry which is preliminary data.</text>
</comment>
<dbReference type="RefSeq" id="WP_264486858.1">
    <property type="nucleotide sequence ID" value="NZ_JAPDDT010000003.1"/>
</dbReference>
<keyword evidence="1" id="KW-0812">Transmembrane</keyword>
<dbReference type="EMBL" id="JAPDDT010000003">
    <property type="protein sequence ID" value="MCW1922750.1"/>
    <property type="molecule type" value="Genomic_DNA"/>
</dbReference>
<protein>
    <submittedName>
        <fullName evidence="2">Uncharacterized protein</fullName>
    </submittedName>
</protein>
<keyword evidence="1" id="KW-0472">Membrane</keyword>
<evidence type="ECO:0000313" key="2">
    <source>
        <dbReference type="EMBL" id="MCW1922750.1"/>
    </source>
</evidence>
<gene>
    <name evidence="2" type="ORF">OKA05_09315</name>
</gene>
<evidence type="ECO:0000313" key="3">
    <source>
        <dbReference type="Proteomes" id="UP001320876"/>
    </source>
</evidence>
<keyword evidence="3" id="KW-1185">Reference proteome</keyword>
<evidence type="ECO:0000256" key="1">
    <source>
        <dbReference type="SAM" id="Phobius"/>
    </source>
</evidence>
<name>A0ABT3GGK7_9BACT</name>
<keyword evidence="1" id="KW-1133">Transmembrane helix</keyword>
<feature type="transmembrane region" description="Helical" evidence="1">
    <location>
        <begin position="122"/>
        <end position="140"/>
    </location>
</feature>
<accession>A0ABT3GGK7</accession>